<protein>
    <submittedName>
        <fullName evidence="6">Arginyltransferase</fullName>
        <ecNumber evidence="6">2.3.2.8</ecNumber>
    </submittedName>
</protein>
<feature type="domain" description="N-end rule aminoacyl transferase C-terminal" evidence="5">
    <location>
        <begin position="157"/>
        <end position="274"/>
    </location>
</feature>
<evidence type="ECO:0000256" key="1">
    <source>
        <dbReference type="ARBA" id="ARBA00022490"/>
    </source>
</evidence>
<sequence length="286" mass="32350">MKVSPLLASFFMDREHTPITPPSAAADDSQVPACPTVESSGSIDVKTPSASANTPMVVIYNQTQSCPYLDGQVARMPLEHPVMRLEPAGLDDLLVNGYRRTGPFFYRTQCPSCRECIPVRVDVNQFRFSSSMRRIINRCDRELRVVWGTAKADPIRLDLFNRHRSKRELTQNGPSSLADYHEFLVATSVNTAEIALYRQEKLIGVAITDVAANSLNAVYTHFDPDFAKYSIGTLAILLQFKKALETNRRYVYLGLYVADNSHLNYKRRFQPQQWRVDGQWVTIAAK</sequence>
<dbReference type="InterPro" id="IPR007472">
    <property type="entry name" value="N-end_Aminoacyl_Trfase_C"/>
</dbReference>
<gene>
    <name evidence="6" type="ORF">QTN89_23880</name>
</gene>
<dbReference type="Pfam" id="PF04377">
    <property type="entry name" value="ATE_C"/>
    <property type="match status" value="1"/>
</dbReference>
<dbReference type="InterPro" id="IPR007471">
    <property type="entry name" value="N-end_Aminoacyl_Trfase_N"/>
</dbReference>
<feature type="domain" description="N-end aminoacyl transferase N-terminal" evidence="4">
    <location>
        <begin position="64"/>
        <end position="134"/>
    </location>
</feature>
<dbReference type="Pfam" id="PF04376">
    <property type="entry name" value="ATE_N"/>
    <property type="match status" value="1"/>
</dbReference>
<keyword evidence="3 6" id="KW-0012">Acyltransferase</keyword>
<dbReference type="RefSeq" id="WP_149497734.1">
    <property type="nucleotide sequence ID" value="NZ_JAJMQV010000161.1"/>
</dbReference>
<dbReference type="EC" id="2.3.2.8" evidence="6"/>
<dbReference type="GO" id="GO:0004057">
    <property type="term" value="F:arginyl-tRNA--protein transferase activity"/>
    <property type="evidence" value="ECO:0007669"/>
    <property type="project" value="UniProtKB-EC"/>
</dbReference>
<name>A0ABT7PPU4_9BACT</name>
<evidence type="ECO:0000259" key="5">
    <source>
        <dbReference type="Pfam" id="PF04377"/>
    </source>
</evidence>
<accession>A0ABT7PPU4</accession>
<dbReference type="PIRSF" id="PIRSF037208">
    <property type="entry name" value="ATE_pro_prd"/>
    <property type="match status" value="1"/>
</dbReference>
<dbReference type="Proteomes" id="UP001239462">
    <property type="component" value="Unassembled WGS sequence"/>
</dbReference>
<dbReference type="PANTHER" id="PTHR21367">
    <property type="entry name" value="ARGININE-TRNA-PROTEIN TRANSFERASE 1"/>
    <property type="match status" value="1"/>
</dbReference>
<evidence type="ECO:0000256" key="3">
    <source>
        <dbReference type="ARBA" id="ARBA00023315"/>
    </source>
</evidence>
<keyword evidence="2 6" id="KW-0808">Transferase</keyword>
<dbReference type="SUPFAM" id="SSF55729">
    <property type="entry name" value="Acyl-CoA N-acyltransferases (Nat)"/>
    <property type="match status" value="1"/>
</dbReference>
<dbReference type="PANTHER" id="PTHR21367:SF1">
    <property type="entry name" value="ARGINYL-TRNA--PROTEIN TRANSFERASE 1"/>
    <property type="match status" value="1"/>
</dbReference>
<keyword evidence="1" id="KW-0963">Cytoplasm</keyword>
<dbReference type="InterPro" id="IPR017138">
    <property type="entry name" value="Asp_Glu_LeuTrfase"/>
</dbReference>
<evidence type="ECO:0000256" key="2">
    <source>
        <dbReference type="ARBA" id="ARBA00022679"/>
    </source>
</evidence>
<proteinExistence type="predicted"/>
<dbReference type="InterPro" id="IPR016181">
    <property type="entry name" value="Acyl_CoA_acyltransferase"/>
</dbReference>
<comment type="caution">
    <text evidence="6">The sequence shown here is derived from an EMBL/GenBank/DDBJ whole genome shotgun (WGS) entry which is preliminary data.</text>
</comment>
<dbReference type="NCBIfam" id="NF002346">
    <property type="entry name" value="PRK01305.2-3"/>
    <property type="match status" value="1"/>
</dbReference>
<dbReference type="EMBL" id="JASZZN010000022">
    <property type="protein sequence ID" value="MDM4018512.1"/>
    <property type="molecule type" value="Genomic_DNA"/>
</dbReference>
<evidence type="ECO:0000259" key="4">
    <source>
        <dbReference type="Pfam" id="PF04376"/>
    </source>
</evidence>
<keyword evidence="7" id="KW-1185">Reference proteome</keyword>
<evidence type="ECO:0000313" key="6">
    <source>
        <dbReference type="EMBL" id="MDM4018512.1"/>
    </source>
</evidence>
<reference evidence="6 7" key="1">
    <citation type="submission" date="2023-06" db="EMBL/GenBank/DDBJ databases">
        <title>Roseiconus lacunae JC819 isolated from Gulf of Mannar region, Tamil Nadu.</title>
        <authorList>
            <person name="Pk S."/>
            <person name="Ch S."/>
            <person name="Ch V.R."/>
        </authorList>
    </citation>
    <scope>NUCLEOTIDE SEQUENCE [LARGE SCALE GENOMIC DNA]</scope>
    <source>
        <strain evidence="6 7">JC819</strain>
    </source>
</reference>
<evidence type="ECO:0000313" key="7">
    <source>
        <dbReference type="Proteomes" id="UP001239462"/>
    </source>
</evidence>
<dbReference type="InterPro" id="IPR030700">
    <property type="entry name" value="N-end_Aminoacyl_Trfase"/>
</dbReference>
<organism evidence="6 7">
    <name type="scientific">Roseiconus lacunae</name>
    <dbReference type="NCBI Taxonomy" id="2605694"/>
    <lineage>
        <taxon>Bacteria</taxon>
        <taxon>Pseudomonadati</taxon>
        <taxon>Planctomycetota</taxon>
        <taxon>Planctomycetia</taxon>
        <taxon>Pirellulales</taxon>
        <taxon>Pirellulaceae</taxon>
        <taxon>Roseiconus</taxon>
    </lineage>
</organism>